<name>A0A168NMP1_MUCCL</name>
<organism evidence="1 2">
    <name type="scientific">Mucor lusitanicus CBS 277.49</name>
    <dbReference type="NCBI Taxonomy" id="747725"/>
    <lineage>
        <taxon>Eukaryota</taxon>
        <taxon>Fungi</taxon>
        <taxon>Fungi incertae sedis</taxon>
        <taxon>Mucoromycota</taxon>
        <taxon>Mucoromycotina</taxon>
        <taxon>Mucoromycetes</taxon>
        <taxon>Mucorales</taxon>
        <taxon>Mucorineae</taxon>
        <taxon>Mucoraceae</taxon>
        <taxon>Mucor</taxon>
    </lineage>
</organism>
<dbReference type="PANTHER" id="PTHR35871:SF1">
    <property type="entry name" value="CXC1-LIKE CYSTEINE CLUSTER ASSOCIATED WITH KDZ TRANSPOSASES DOMAIN-CONTAINING PROTEIN"/>
    <property type="match status" value="1"/>
</dbReference>
<accession>A0A168NMP1</accession>
<reference evidence="1 2" key="1">
    <citation type="submission" date="2015-06" db="EMBL/GenBank/DDBJ databases">
        <title>Expansion of signal transduction pathways in fungi by whole-genome duplication.</title>
        <authorList>
            <consortium name="DOE Joint Genome Institute"/>
            <person name="Corrochano L.M."/>
            <person name="Kuo A."/>
            <person name="Marcet-Houben M."/>
            <person name="Polaino S."/>
            <person name="Salamov A."/>
            <person name="Villalobos J.M."/>
            <person name="Alvarez M.I."/>
            <person name="Avalos J."/>
            <person name="Benito E.P."/>
            <person name="Benoit I."/>
            <person name="Burger G."/>
            <person name="Camino L.P."/>
            <person name="Canovas D."/>
            <person name="Cerda-Olmedo E."/>
            <person name="Cheng J.-F."/>
            <person name="Dominguez A."/>
            <person name="Elias M."/>
            <person name="Eslava A.P."/>
            <person name="Glaser F."/>
            <person name="Grimwood J."/>
            <person name="Gutierrez G."/>
            <person name="Heitman J."/>
            <person name="Henrissat B."/>
            <person name="Iturriaga E.A."/>
            <person name="Lang B.F."/>
            <person name="Lavin J.L."/>
            <person name="Lee S."/>
            <person name="Li W."/>
            <person name="Lindquist E."/>
            <person name="Lopez-Garcia S."/>
            <person name="Luque E.M."/>
            <person name="Marcos A.T."/>
            <person name="Martin J."/>
            <person name="Mccluskey K."/>
            <person name="Medina H.R."/>
            <person name="Miralles-Duran A."/>
            <person name="Miyazaki A."/>
            <person name="Munoz-Torres E."/>
            <person name="Oguiza J.A."/>
            <person name="Ohm R."/>
            <person name="Olmedo M."/>
            <person name="Orejas M."/>
            <person name="Ortiz-Castellanos L."/>
            <person name="Pisabarro A.G."/>
            <person name="Rodriguez-Romero J."/>
            <person name="Ruiz-Herrera J."/>
            <person name="Ruiz-Vazquez R."/>
            <person name="Sanz C."/>
            <person name="Schackwitz W."/>
            <person name="Schmutz J."/>
            <person name="Shahriari M."/>
            <person name="Shelest E."/>
            <person name="Silva-Franco F."/>
            <person name="Soanes D."/>
            <person name="Syed K."/>
            <person name="Tagua V.G."/>
            <person name="Talbot N.J."/>
            <person name="Thon M."/>
            <person name="De Vries R.P."/>
            <person name="Wiebenga A."/>
            <person name="Yadav J.S."/>
            <person name="Braun E.L."/>
            <person name="Baker S."/>
            <person name="Garre V."/>
            <person name="Horwitz B."/>
            <person name="Torres-Martinez S."/>
            <person name="Idnurm A."/>
            <person name="Herrera-Estrella A."/>
            <person name="Gabaldon T."/>
            <person name="Grigoriev I.V."/>
        </authorList>
    </citation>
    <scope>NUCLEOTIDE SEQUENCE [LARGE SCALE GENOMIC DNA]</scope>
    <source>
        <strain evidence="1 2">CBS 277.49</strain>
    </source>
</reference>
<dbReference type="PANTHER" id="PTHR35871">
    <property type="entry name" value="EXPRESSED PROTEIN"/>
    <property type="match status" value="1"/>
</dbReference>
<dbReference type="OrthoDB" id="10044727at2759"/>
<proteinExistence type="predicted"/>
<comment type="caution">
    <text evidence="1">The sequence shown here is derived from an EMBL/GenBank/DDBJ whole genome shotgun (WGS) entry which is preliminary data.</text>
</comment>
<keyword evidence="2" id="KW-1185">Reference proteome</keyword>
<gene>
    <name evidence="1" type="ORF">MUCCIDRAFT_107063</name>
</gene>
<dbReference type="VEuPathDB" id="FungiDB:MUCCIDRAFT_107063"/>
<sequence>MTIVKWAKEFLREGELSDHSQGVHSKRESFINDSDVKAMVPEEIRMTKPAERSLICIGNNSQQVPVRGGYAYRKNKKMIYFDGHERKDVVAYRILWSKRMMDHIQKMDFYSGEQEEVVLEPVLEEDESTLYANDGKNDLWLMEDENHIRKKDPGASIMVSEFQCPCHGTMKIQG</sequence>
<dbReference type="STRING" id="747725.A0A168NMP1"/>
<dbReference type="AlphaFoldDB" id="A0A168NMP1"/>
<evidence type="ECO:0000313" key="2">
    <source>
        <dbReference type="Proteomes" id="UP000077051"/>
    </source>
</evidence>
<evidence type="ECO:0000313" key="1">
    <source>
        <dbReference type="EMBL" id="OAD06486.1"/>
    </source>
</evidence>
<dbReference type="EMBL" id="AMYB01000002">
    <property type="protein sequence ID" value="OAD06486.1"/>
    <property type="molecule type" value="Genomic_DNA"/>
</dbReference>
<dbReference type="Proteomes" id="UP000077051">
    <property type="component" value="Unassembled WGS sequence"/>
</dbReference>
<protein>
    <submittedName>
        <fullName evidence="1">Uncharacterized protein</fullName>
    </submittedName>
</protein>